<dbReference type="EMBL" id="JBHPBY010000041">
    <property type="protein sequence ID" value="MFC1849480.1"/>
    <property type="molecule type" value="Genomic_DNA"/>
</dbReference>
<proteinExistence type="predicted"/>
<protein>
    <submittedName>
        <fullName evidence="1">Uncharacterized protein</fullName>
    </submittedName>
</protein>
<organism evidence="1 2">
    <name type="scientific">candidate division CSSED10-310 bacterium</name>
    <dbReference type="NCBI Taxonomy" id="2855610"/>
    <lineage>
        <taxon>Bacteria</taxon>
        <taxon>Bacteria division CSSED10-310</taxon>
    </lineage>
</organism>
<dbReference type="PANTHER" id="PTHR34047">
    <property type="entry name" value="NUCLEAR INTRON MATURASE 1, MITOCHONDRIAL-RELATED"/>
    <property type="match status" value="1"/>
</dbReference>
<keyword evidence="2" id="KW-1185">Reference proteome</keyword>
<evidence type="ECO:0000313" key="1">
    <source>
        <dbReference type="EMBL" id="MFC1849480.1"/>
    </source>
</evidence>
<dbReference type="PANTHER" id="PTHR34047:SF8">
    <property type="entry name" value="PROTEIN YKFC"/>
    <property type="match status" value="1"/>
</dbReference>
<dbReference type="InterPro" id="IPR051083">
    <property type="entry name" value="GrpII_Intron_Splice-Mob/Def"/>
</dbReference>
<comment type="caution">
    <text evidence="1">The sequence shown here is derived from an EMBL/GenBank/DDBJ whole genome shotgun (WGS) entry which is preliminary data.</text>
</comment>
<dbReference type="Proteomes" id="UP001594351">
    <property type="component" value="Unassembled WGS sequence"/>
</dbReference>
<name>A0ABV6YTH0_UNCC1</name>
<gene>
    <name evidence="1" type="ORF">ACFL27_04640</name>
</gene>
<evidence type="ECO:0000313" key="2">
    <source>
        <dbReference type="Proteomes" id="UP001594351"/>
    </source>
</evidence>
<sequence length="344" mass="40193">MHQNKLCWNRSPVLNEIAKGKDLPANSFQNLLSLIDLPFLQEAYKQVSLSYNRNVTFHYEDKLHENLMDLEGRLQSGRYKTIPHSSPRSSKENGQNTVLNKAKFEDLLVQYIAANILAALYENVFYDSSYAYQFKKTKQQAANEFQHFVLKGPSVIKIDIQAEQARIDRSVLNLLEDKIQDQQFLNLLRSCLKEGDSGDNGNRNRVKFNDSPLFQILNNIFLHYVIDEWFENKIKPSMNGFCFMVRYDQEFTIGCADPRMTKQIIPLLQKRLGSFHVGIRQKSVSVISLSKPTVQKSLFQRGSRIIFMELLFSWQSKEGKWKLRQSPQWKLRPYLKQLWKQAKS</sequence>
<accession>A0ABV6YTH0</accession>
<reference evidence="1 2" key="1">
    <citation type="submission" date="2024-09" db="EMBL/GenBank/DDBJ databases">
        <title>Laminarin stimulates single cell rates of sulfate reduction while oxygen inhibits transcriptomic activity in coastal marine sediment.</title>
        <authorList>
            <person name="Lindsay M."/>
            <person name="Orcutt B."/>
            <person name="Emerson D."/>
            <person name="Stepanauskas R."/>
            <person name="D'Angelo T."/>
        </authorList>
    </citation>
    <scope>NUCLEOTIDE SEQUENCE [LARGE SCALE GENOMIC DNA]</scope>
    <source>
        <strain evidence="1">SAG AM-311-K15</strain>
    </source>
</reference>